<accession>A0A9P6T6F9</accession>
<protein>
    <submittedName>
        <fullName evidence="1">Uncharacterized protein</fullName>
    </submittedName>
</protein>
<reference evidence="1" key="1">
    <citation type="submission" date="2013-11" db="EMBL/GenBank/DDBJ databases">
        <title>Genome sequence of the fusiform rust pathogen reveals effectors for host alternation and coevolution with pine.</title>
        <authorList>
            <consortium name="DOE Joint Genome Institute"/>
            <person name="Smith K."/>
            <person name="Pendleton A."/>
            <person name="Kubisiak T."/>
            <person name="Anderson C."/>
            <person name="Salamov A."/>
            <person name="Aerts A."/>
            <person name="Riley R."/>
            <person name="Clum A."/>
            <person name="Lindquist E."/>
            <person name="Ence D."/>
            <person name="Campbell M."/>
            <person name="Kronenberg Z."/>
            <person name="Feau N."/>
            <person name="Dhillon B."/>
            <person name="Hamelin R."/>
            <person name="Burleigh J."/>
            <person name="Smith J."/>
            <person name="Yandell M."/>
            <person name="Nelson C."/>
            <person name="Grigoriev I."/>
            <person name="Davis J."/>
        </authorList>
    </citation>
    <scope>NUCLEOTIDE SEQUENCE</scope>
    <source>
        <strain evidence="1">G11</strain>
    </source>
</reference>
<comment type="caution">
    <text evidence="1">The sequence shown here is derived from an EMBL/GenBank/DDBJ whole genome shotgun (WGS) entry which is preliminary data.</text>
</comment>
<dbReference type="EMBL" id="MU167608">
    <property type="protein sequence ID" value="KAG0139373.1"/>
    <property type="molecule type" value="Genomic_DNA"/>
</dbReference>
<keyword evidence="2" id="KW-1185">Reference proteome</keyword>
<sequence>MEKYEKTRNRLFKEIDTNFAALHEKHPLQKMHAYIKDGVQHESQKTILVLDHALRVLIQEETKIEGQAAEDGNVKITKQSEGKIVQKGKKSKNSNQGYMNRNKKAIRNKSKANLKGASEEPEFLHKKFWEIIGQLHNLQLQKLNEVLRTWKTSEYHENWGTPIIIR</sequence>
<organism evidence="1 2">
    <name type="scientific">Cronartium quercuum f. sp. fusiforme G11</name>
    <dbReference type="NCBI Taxonomy" id="708437"/>
    <lineage>
        <taxon>Eukaryota</taxon>
        <taxon>Fungi</taxon>
        <taxon>Dikarya</taxon>
        <taxon>Basidiomycota</taxon>
        <taxon>Pucciniomycotina</taxon>
        <taxon>Pucciniomycetes</taxon>
        <taxon>Pucciniales</taxon>
        <taxon>Coleosporiaceae</taxon>
        <taxon>Cronartium</taxon>
    </lineage>
</organism>
<dbReference type="AlphaFoldDB" id="A0A9P6T6F9"/>
<evidence type="ECO:0000313" key="2">
    <source>
        <dbReference type="Proteomes" id="UP000886653"/>
    </source>
</evidence>
<name>A0A9P6T6F9_9BASI</name>
<dbReference type="Proteomes" id="UP000886653">
    <property type="component" value="Unassembled WGS sequence"/>
</dbReference>
<proteinExistence type="predicted"/>
<gene>
    <name evidence="1" type="ORF">CROQUDRAFT_726592</name>
</gene>
<evidence type="ECO:0000313" key="1">
    <source>
        <dbReference type="EMBL" id="KAG0139373.1"/>
    </source>
</evidence>